<feature type="domain" description="DUF112" evidence="2">
    <location>
        <begin position="2"/>
        <end position="49"/>
    </location>
</feature>
<dbReference type="AlphaFoldDB" id="A6F292"/>
<gene>
    <name evidence="3" type="ORF">MDG893_11794</name>
</gene>
<comment type="caution">
    <text evidence="3">The sequence shown here is derived from an EMBL/GenBank/DDBJ whole genome shotgun (WGS) entry which is preliminary data.</text>
</comment>
<reference evidence="3 4" key="1">
    <citation type="submission" date="2007-06" db="EMBL/GenBank/DDBJ databases">
        <authorList>
            <person name="Green D."/>
            <person name="Ferriera S."/>
            <person name="Johnson J."/>
            <person name="Kravitz S."/>
            <person name="Beeson K."/>
            <person name="Sutton G."/>
            <person name="Rogers Y.-H."/>
            <person name="Friedman R."/>
            <person name="Frazier M."/>
            <person name="Venter J.C."/>
        </authorList>
    </citation>
    <scope>NUCLEOTIDE SEQUENCE [LARGE SCALE GENOMIC DNA]</scope>
    <source>
        <strain evidence="3 4">DG893</strain>
    </source>
</reference>
<feature type="transmembrane region" description="Helical" evidence="1">
    <location>
        <begin position="20"/>
        <end position="40"/>
    </location>
</feature>
<dbReference type="RefSeq" id="WP_007154381.1">
    <property type="nucleotide sequence ID" value="NZ_ABCP01000023.1"/>
</dbReference>
<dbReference type="Proteomes" id="UP000005856">
    <property type="component" value="Unassembled WGS sequence"/>
</dbReference>
<dbReference type="EMBL" id="ABCP01000023">
    <property type="protein sequence ID" value="EDM47070.1"/>
    <property type="molecule type" value="Genomic_DNA"/>
</dbReference>
<keyword evidence="1" id="KW-1133">Transmembrane helix</keyword>
<evidence type="ECO:0000313" key="3">
    <source>
        <dbReference type="EMBL" id="EDM47070.1"/>
    </source>
</evidence>
<sequence length="75" mass="8204">MLLLVLNIPLVGFFVRLLSVPPMYLLPIVTMVAFVGIYSISNSAFDLYFPGGQPAKPEAPIARLLDLRTQPSGSR</sequence>
<dbReference type="STRING" id="443152.MDG893_11794"/>
<evidence type="ECO:0000256" key="1">
    <source>
        <dbReference type="SAM" id="Phobius"/>
    </source>
</evidence>
<proteinExistence type="predicted"/>
<dbReference type="InterPro" id="IPR002823">
    <property type="entry name" value="DUF112_TM"/>
</dbReference>
<name>A6F292_9GAMM</name>
<organism evidence="3 4">
    <name type="scientific">Marinobacter algicola DG893</name>
    <dbReference type="NCBI Taxonomy" id="443152"/>
    <lineage>
        <taxon>Bacteria</taxon>
        <taxon>Pseudomonadati</taxon>
        <taxon>Pseudomonadota</taxon>
        <taxon>Gammaproteobacteria</taxon>
        <taxon>Pseudomonadales</taxon>
        <taxon>Marinobacteraceae</taxon>
        <taxon>Marinobacter</taxon>
    </lineage>
</organism>
<keyword evidence="1" id="KW-0472">Membrane</keyword>
<dbReference type="Pfam" id="PF01970">
    <property type="entry name" value="TctA"/>
    <property type="match status" value="1"/>
</dbReference>
<dbReference type="eggNOG" id="COG3333">
    <property type="taxonomic scope" value="Bacteria"/>
</dbReference>
<accession>A6F292</accession>
<evidence type="ECO:0000259" key="2">
    <source>
        <dbReference type="Pfam" id="PF01970"/>
    </source>
</evidence>
<keyword evidence="4" id="KW-1185">Reference proteome</keyword>
<evidence type="ECO:0000313" key="4">
    <source>
        <dbReference type="Proteomes" id="UP000005856"/>
    </source>
</evidence>
<protein>
    <recommendedName>
        <fullName evidence="2">DUF112 domain-containing protein</fullName>
    </recommendedName>
</protein>
<keyword evidence="1" id="KW-0812">Transmembrane</keyword>